<evidence type="ECO:0000259" key="5">
    <source>
        <dbReference type="Pfam" id="PF00890"/>
    </source>
</evidence>
<keyword evidence="4" id="KW-0472">Membrane</keyword>
<feature type="transmembrane region" description="Helical" evidence="4">
    <location>
        <begin position="42"/>
        <end position="62"/>
    </location>
</feature>
<evidence type="ECO:0000256" key="4">
    <source>
        <dbReference type="SAM" id="Phobius"/>
    </source>
</evidence>
<dbReference type="Pfam" id="PF00890">
    <property type="entry name" value="FAD_binding_2"/>
    <property type="match status" value="1"/>
</dbReference>
<dbReference type="InterPro" id="IPR019546">
    <property type="entry name" value="TAT_signal_bac_arc"/>
</dbReference>
<name>A0A074JVH4_9RHOB</name>
<keyword evidence="4" id="KW-0812">Transmembrane</keyword>
<keyword evidence="2" id="KW-0560">Oxidoreductase</keyword>
<dbReference type="GO" id="GO:0016491">
    <property type="term" value="F:oxidoreductase activity"/>
    <property type="evidence" value="ECO:0007669"/>
    <property type="project" value="UniProtKB-KW"/>
</dbReference>
<dbReference type="EMBL" id="AUNB01000001">
    <property type="protein sequence ID" value="KEO61661.1"/>
    <property type="molecule type" value="Genomic_DNA"/>
</dbReference>
<dbReference type="InterPro" id="IPR003953">
    <property type="entry name" value="FAD-dep_OxRdtase_2_FAD-bd"/>
</dbReference>
<dbReference type="OrthoDB" id="9805351at2"/>
<feature type="region of interest" description="Disordered" evidence="3">
    <location>
        <begin position="181"/>
        <end position="200"/>
    </location>
</feature>
<reference evidence="6 7" key="1">
    <citation type="journal article" date="2015" name="Antonie Van Leeuwenhoek">
        <title>Thioclava indica sp. nov., isolated from surface seawater of the Indian Ocean.</title>
        <authorList>
            <person name="Liu Y."/>
            <person name="Lai Q."/>
            <person name="Du J."/>
            <person name="Xu H."/>
            <person name="Jiang L."/>
            <person name="Shao Z."/>
        </authorList>
    </citation>
    <scope>NUCLEOTIDE SEQUENCE [LARGE SCALE GENOMIC DNA]</scope>
    <source>
        <strain evidence="6 7">DT23-4</strain>
    </source>
</reference>
<dbReference type="InterPro" id="IPR036188">
    <property type="entry name" value="FAD/NAD-bd_sf"/>
</dbReference>
<evidence type="ECO:0000256" key="2">
    <source>
        <dbReference type="ARBA" id="ARBA00023002"/>
    </source>
</evidence>
<feature type="domain" description="FAD-dependent oxidoreductase 2 FAD-binding" evidence="5">
    <location>
        <begin position="48"/>
        <end position="92"/>
    </location>
</feature>
<protein>
    <recommendedName>
        <fullName evidence="5">FAD-dependent oxidoreductase 2 FAD-binding domain-containing protein</fullName>
    </recommendedName>
</protein>
<keyword evidence="1" id="KW-0285">Flavoprotein</keyword>
<organism evidence="6 7">
    <name type="scientific">Thioclava indica</name>
    <dbReference type="NCBI Taxonomy" id="1353528"/>
    <lineage>
        <taxon>Bacteria</taxon>
        <taxon>Pseudomonadati</taxon>
        <taxon>Pseudomonadota</taxon>
        <taxon>Alphaproteobacteria</taxon>
        <taxon>Rhodobacterales</taxon>
        <taxon>Paracoccaceae</taxon>
        <taxon>Thioclava</taxon>
    </lineage>
</organism>
<dbReference type="STRING" id="1353528.DT23_01430"/>
<dbReference type="SUPFAM" id="SSF51905">
    <property type="entry name" value="FAD/NAD(P)-binding domain"/>
    <property type="match status" value="1"/>
</dbReference>
<dbReference type="NCBIfam" id="TIGR01409">
    <property type="entry name" value="TAT_signal_seq"/>
    <property type="match status" value="1"/>
</dbReference>
<proteinExistence type="predicted"/>
<evidence type="ECO:0000313" key="7">
    <source>
        <dbReference type="Proteomes" id="UP000027471"/>
    </source>
</evidence>
<sequence length="200" mass="20602">MTGSPTRRQFLTLGGASIAALGTGVAGPQNKVKFDPGTIPNTDYATGVLVIGGGMAGLFAAVKAHDAGARTMIVSKGRLGSSGLTPFAKGFFTFDPTAETLSIDEFVAKVQRSALGTANTVAGINVMAHQRLTQPAPLRRQTVLVTHKTPRLATVPQMLARAGAKDQGDLRDARAVGLRARPRHCGGPASCHSGSGKTLS</sequence>
<evidence type="ECO:0000256" key="3">
    <source>
        <dbReference type="SAM" id="MobiDB-lite"/>
    </source>
</evidence>
<dbReference type="PROSITE" id="PS51318">
    <property type="entry name" value="TAT"/>
    <property type="match status" value="1"/>
</dbReference>
<keyword evidence="7" id="KW-1185">Reference proteome</keyword>
<gene>
    <name evidence="6" type="ORF">DT23_01430</name>
</gene>
<comment type="caution">
    <text evidence="6">The sequence shown here is derived from an EMBL/GenBank/DDBJ whole genome shotgun (WGS) entry which is preliminary data.</text>
</comment>
<accession>A0A074JVH4</accession>
<evidence type="ECO:0000256" key="1">
    <source>
        <dbReference type="ARBA" id="ARBA00022630"/>
    </source>
</evidence>
<dbReference type="Proteomes" id="UP000027471">
    <property type="component" value="Unassembled WGS sequence"/>
</dbReference>
<dbReference type="RefSeq" id="WP_038127390.1">
    <property type="nucleotide sequence ID" value="NZ_AUNB01000001.1"/>
</dbReference>
<dbReference type="InterPro" id="IPR006311">
    <property type="entry name" value="TAT_signal"/>
</dbReference>
<dbReference type="AlphaFoldDB" id="A0A074JVH4"/>
<evidence type="ECO:0000313" key="6">
    <source>
        <dbReference type="EMBL" id="KEO61661.1"/>
    </source>
</evidence>
<dbReference type="Gene3D" id="3.50.50.60">
    <property type="entry name" value="FAD/NAD(P)-binding domain"/>
    <property type="match status" value="1"/>
</dbReference>
<keyword evidence="4" id="KW-1133">Transmembrane helix</keyword>
<dbReference type="eggNOG" id="COG1053">
    <property type="taxonomic scope" value="Bacteria"/>
</dbReference>